<accession>A0A4C1TH04</accession>
<organism evidence="2 3">
    <name type="scientific">Eumeta variegata</name>
    <name type="common">Bagworm moth</name>
    <name type="synonym">Eumeta japonica</name>
    <dbReference type="NCBI Taxonomy" id="151549"/>
    <lineage>
        <taxon>Eukaryota</taxon>
        <taxon>Metazoa</taxon>
        <taxon>Ecdysozoa</taxon>
        <taxon>Arthropoda</taxon>
        <taxon>Hexapoda</taxon>
        <taxon>Insecta</taxon>
        <taxon>Pterygota</taxon>
        <taxon>Neoptera</taxon>
        <taxon>Endopterygota</taxon>
        <taxon>Lepidoptera</taxon>
        <taxon>Glossata</taxon>
        <taxon>Ditrysia</taxon>
        <taxon>Tineoidea</taxon>
        <taxon>Psychidae</taxon>
        <taxon>Oiketicinae</taxon>
        <taxon>Eumeta</taxon>
    </lineage>
</organism>
<comment type="caution">
    <text evidence="2">The sequence shown here is derived from an EMBL/GenBank/DDBJ whole genome shotgun (WGS) entry which is preliminary data.</text>
</comment>
<protein>
    <submittedName>
        <fullName evidence="2">Uncharacterized protein</fullName>
    </submittedName>
</protein>
<dbReference type="AlphaFoldDB" id="A0A4C1TH04"/>
<proteinExistence type="predicted"/>
<sequence>MGSAHLPSSDRAHRPPRRRATDTRTAAIDVSKITKITRIYGGVYAARQEAVCKTLDDDDTSCALGIYGYAAADAFDSPTLSPLTLFRVEPTTLIGIFMIRNVRF</sequence>
<name>A0A4C1TH04_EUMVA</name>
<evidence type="ECO:0000313" key="3">
    <source>
        <dbReference type="Proteomes" id="UP000299102"/>
    </source>
</evidence>
<dbReference type="Proteomes" id="UP000299102">
    <property type="component" value="Unassembled WGS sequence"/>
</dbReference>
<gene>
    <name evidence="2" type="ORF">EVAR_72532_1</name>
</gene>
<evidence type="ECO:0000256" key="1">
    <source>
        <dbReference type="SAM" id="MobiDB-lite"/>
    </source>
</evidence>
<reference evidence="2 3" key="1">
    <citation type="journal article" date="2019" name="Commun. Biol.">
        <title>The bagworm genome reveals a unique fibroin gene that provides high tensile strength.</title>
        <authorList>
            <person name="Kono N."/>
            <person name="Nakamura H."/>
            <person name="Ohtoshi R."/>
            <person name="Tomita M."/>
            <person name="Numata K."/>
            <person name="Arakawa K."/>
        </authorList>
    </citation>
    <scope>NUCLEOTIDE SEQUENCE [LARGE SCALE GENOMIC DNA]</scope>
</reference>
<feature type="region of interest" description="Disordered" evidence="1">
    <location>
        <begin position="1"/>
        <end position="24"/>
    </location>
</feature>
<evidence type="ECO:0000313" key="2">
    <source>
        <dbReference type="EMBL" id="GBP12718.1"/>
    </source>
</evidence>
<dbReference type="EMBL" id="BGZK01005142">
    <property type="protein sequence ID" value="GBP12718.1"/>
    <property type="molecule type" value="Genomic_DNA"/>
</dbReference>
<keyword evidence="3" id="KW-1185">Reference proteome</keyword>